<reference evidence="1 2" key="1">
    <citation type="submission" date="2018-06" db="EMBL/GenBank/DDBJ databases">
        <title>Comparative genomics reveals the genomic features of Rhizophagus irregularis, R. cerebriforme, R. diaphanum and Gigaspora rosea, and their symbiotic lifestyle signature.</title>
        <authorList>
            <person name="Morin E."/>
            <person name="San Clemente H."/>
            <person name="Chen E.C.H."/>
            <person name="De La Providencia I."/>
            <person name="Hainaut M."/>
            <person name="Kuo A."/>
            <person name="Kohler A."/>
            <person name="Murat C."/>
            <person name="Tang N."/>
            <person name="Roy S."/>
            <person name="Loubradou J."/>
            <person name="Henrissat B."/>
            <person name="Grigoriev I.V."/>
            <person name="Corradi N."/>
            <person name="Roux C."/>
            <person name="Martin F.M."/>
        </authorList>
    </citation>
    <scope>NUCLEOTIDE SEQUENCE [LARGE SCALE GENOMIC DNA]</scope>
    <source>
        <strain evidence="1 2">DAOM 227022</strain>
    </source>
</reference>
<dbReference type="OrthoDB" id="2411376at2759"/>
<gene>
    <name evidence="1" type="ORF">C1645_811682</name>
</gene>
<evidence type="ECO:0000313" key="1">
    <source>
        <dbReference type="EMBL" id="RIA99210.1"/>
    </source>
</evidence>
<dbReference type="InterPro" id="IPR012337">
    <property type="entry name" value="RNaseH-like_sf"/>
</dbReference>
<keyword evidence="2" id="KW-1185">Reference proteome</keyword>
<dbReference type="InterPro" id="IPR036397">
    <property type="entry name" value="RNaseH_sf"/>
</dbReference>
<sequence>MREVANYCIIDALCYQELLVKLSVINDYREVAFIAYVSLFDTYYRANGIKVRNLLDAYAVKQDILFNTRVCENIEKGKYPDAYVFLPKKDIETKRPVTVQRMPTLREKMKIPYMRLAFHSISVTSMLASLGKKKEQLGKVISSTKERGKRISESLNLEYSSICFDHDYQDLKQRALKVYMNTFYRKAGNSKSPIFLHELAGETTSAGKFSLNLIAEFMIKKEFGIKYGDTNSLYLICSDKYYEKCDEVFSRNELFKEAYWTEMVKITMDVMKKLRDQINAYLKIKSETSYLKMVYEEVLFPVCFIGKKKYFGIEYEDVKIMREAIDINNTRSIHEIVEDTLREVQNKEWDYNEFIVMRT</sequence>
<dbReference type="SUPFAM" id="SSF56672">
    <property type="entry name" value="DNA/RNA polymerases"/>
    <property type="match status" value="1"/>
</dbReference>
<protein>
    <submittedName>
        <fullName evidence="1">DNA polymerase family B-domain-containing protein</fullName>
    </submittedName>
</protein>
<dbReference type="InterPro" id="IPR023211">
    <property type="entry name" value="DNA_pol_palm_dom_sf"/>
</dbReference>
<dbReference type="GO" id="GO:0003887">
    <property type="term" value="F:DNA-directed DNA polymerase activity"/>
    <property type="evidence" value="ECO:0007669"/>
    <property type="project" value="TreeGrafter"/>
</dbReference>
<dbReference type="AlphaFoldDB" id="A0A397TLT2"/>
<dbReference type="GO" id="GO:0006297">
    <property type="term" value="P:nucleotide-excision repair, DNA gap filling"/>
    <property type="evidence" value="ECO:0007669"/>
    <property type="project" value="TreeGrafter"/>
</dbReference>
<name>A0A397TLT2_9GLOM</name>
<dbReference type="GO" id="GO:0045004">
    <property type="term" value="P:DNA replication proofreading"/>
    <property type="evidence" value="ECO:0007669"/>
    <property type="project" value="TreeGrafter"/>
</dbReference>
<accession>A0A397TLT2</accession>
<comment type="caution">
    <text evidence="1">The sequence shown here is derived from an EMBL/GenBank/DDBJ whole genome shotgun (WGS) entry which is preliminary data.</text>
</comment>
<evidence type="ECO:0000313" key="2">
    <source>
        <dbReference type="Proteomes" id="UP000265703"/>
    </source>
</evidence>
<dbReference type="Proteomes" id="UP000265703">
    <property type="component" value="Unassembled WGS sequence"/>
</dbReference>
<dbReference type="Gene3D" id="3.90.1600.10">
    <property type="entry name" value="Palm domain of DNA polymerase"/>
    <property type="match status" value="1"/>
</dbReference>
<dbReference type="InterPro" id="IPR050240">
    <property type="entry name" value="DNA_pol_type-B"/>
</dbReference>
<dbReference type="EMBL" id="QKYT01000006">
    <property type="protein sequence ID" value="RIA99210.1"/>
    <property type="molecule type" value="Genomic_DNA"/>
</dbReference>
<dbReference type="InterPro" id="IPR043502">
    <property type="entry name" value="DNA/RNA_pol_sf"/>
</dbReference>
<organism evidence="1 2">
    <name type="scientific">Glomus cerebriforme</name>
    <dbReference type="NCBI Taxonomy" id="658196"/>
    <lineage>
        <taxon>Eukaryota</taxon>
        <taxon>Fungi</taxon>
        <taxon>Fungi incertae sedis</taxon>
        <taxon>Mucoromycota</taxon>
        <taxon>Glomeromycotina</taxon>
        <taxon>Glomeromycetes</taxon>
        <taxon>Glomerales</taxon>
        <taxon>Glomeraceae</taxon>
        <taxon>Glomus</taxon>
    </lineage>
</organism>
<proteinExistence type="predicted"/>
<dbReference type="GO" id="GO:0003676">
    <property type="term" value="F:nucleic acid binding"/>
    <property type="evidence" value="ECO:0007669"/>
    <property type="project" value="InterPro"/>
</dbReference>
<dbReference type="PANTHER" id="PTHR10322">
    <property type="entry name" value="DNA POLYMERASE CATALYTIC SUBUNIT"/>
    <property type="match status" value="1"/>
</dbReference>
<dbReference type="PANTHER" id="PTHR10322:SF23">
    <property type="entry name" value="DNA POLYMERASE DELTA CATALYTIC SUBUNIT"/>
    <property type="match status" value="1"/>
</dbReference>
<dbReference type="GO" id="GO:0043625">
    <property type="term" value="C:delta DNA polymerase complex"/>
    <property type="evidence" value="ECO:0007669"/>
    <property type="project" value="TreeGrafter"/>
</dbReference>
<dbReference type="Gene3D" id="3.30.420.10">
    <property type="entry name" value="Ribonuclease H-like superfamily/Ribonuclease H"/>
    <property type="match status" value="1"/>
</dbReference>
<dbReference type="SUPFAM" id="SSF53098">
    <property type="entry name" value="Ribonuclease H-like"/>
    <property type="match status" value="1"/>
</dbReference>
<dbReference type="GO" id="GO:0006287">
    <property type="term" value="P:base-excision repair, gap-filling"/>
    <property type="evidence" value="ECO:0007669"/>
    <property type="project" value="TreeGrafter"/>
</dbReference>
<dbReference type="GO" id="GO:0008296">
    <property type="term" value="F:3'-5'-DNA exonuclease activity"/>
    <property type="evidence" value="ECO:0007669"/>
    <property type="project" value="TreeGrafter"/>
</dbReference>